<protein>
    <submittedName>
        <fullName evidence="1">Uncharacterized protein</fullName>
    </submittedName>
</protein>
<evidence type="ECO:0000313" key="1">
    <source>
        <dbReference type="EMBL" id="KAI4344000.1"/>
    </source>
</evidence>
<comment type="caution">
    <text evidence="1">The sequence shown here is derived from an EMBL/GenBank/DDBJ whole genome shotgun (WGS) entry which is preliminary data.</text>
</comment>
<keyword evidence="2" id="KW-1185">Reference proteome</keyword>
<gene>
    <name evidence="1" type="ORF">L6164_011278</name>
</gene>
<evidence type="ECO:0000313" key="2">
    <source>
        <dbReference type="Proteomes" id="UP000828941"/>
    </source>
</evidence>
<dbReference type="EMBL" id="CM039430">
    <property type="protein sequence ID" value="KAI4344000.1"/>
    <property type="molecule type" value="Genomic_DNA"/>
</dbReference>
<dbReference type="Proteomes" id="UP000828941">
    <property type="component" value="Chromosome 5"/>
</dbReference>
<name>A0ACB9PAL8_BAUVA</name>
<accession>A0ACB9PAL8</accession>
<organism evidence="1 2">
    <name type="scientific">Bauhinia variegata</name>
    <name type="common">Purple orchid tree</name>
    <name type="synonym">Phanera variegata</name>
    <dbReference type="NCBI Taxonomy" id="167791"/>
    <lineage>
        <taxon>Eukaryota</taxon>
        <taxon>Viridiplantae</taxon>
        <taxon>Streptophyta</taxon>
        <taxon>Embryophyta</taxon>
        <taxon>Tracheophyta</taxon>
        <taxon>Spermatophyta</taxon>
        <taxon>Magnoliopsida</taxon>
        <taxon>eudicotyledons</taxon>
        <taxon>Gunneridae</taxon>
        <taxon>Pentapetalae</taxon>
        <taxon>rosids</taxon>
        <taxon>fabids</taxon>
        <taxon>Fabales</taxon>
        <taxon>Fabaceae</taxon>
        <taxon>Cercidoideae</taxon>
        <taxon>Cercideae</taxon>
        <taxon>Bauhiniinae</taxon>
        <taxon>Bauhinia</taxon>
    </lineage>
</organism>
<proteinExistence type="predicted"/>
<sequence>MCKTWTLTRLVKFRDSISCFLVCRLPSDVEAASQSTVVTRHMVFDNKNKKRVVNGVYNDRLSQPSRKGNKKKHLNNHTRRDKDGVSSGEPSLPDDDYIIFCFTENGEFDIVRDGRGASSDALTGLPRIFRPVNRKLNYSEEIELANKLNIQKERPHLNQCDPDTAIPSEEEEEKEIIDMNKQQMRDSFKMAGQNEDAEELPIPKLSAESRLPSHSDSSRDSFAFPAYRLGWEWIGSPVPMPKSEGAHRGKKKVRRVRLQCC</sequence>
<reference evidence="1 2" key="1">
    <citation type="journal article" date="2022" name="DNA Res.">
        <title>Chromosomal-level genome assembly of the orchid tree Bauhinia variegata (Leguminosae; Cercidoideae) supports the allotetraploid origin hypothesis of Bauhinia.</title>
        <authorList>
            <person name="Zhong Y."/>
            <person name="Chen Y."/>
            <person name="Zheng D."/>
            <person name="Pang J."/>
            <person name="Liu Y."/>
            <person name="Luo S."/>
            <person name="Meng S."/>
            <person name="Qian L."/>
            <person name="Wei D."/>
            <person name="Dai S."/>
            <person name="Zhou R."/>
        </authorList>
    </citation>
    <scope>NUCLEOTIDE SEQUENCE [LARGE SCALE GENOMIC DNA]</scope>
    <source>
        <strain evidence="1">BV-YZ2020</strain>
    </source>
</reference>